<evidence type="ECO:0000313" key="2">
    <source>
        <dbReference type="EMBL" id="KAK9524032.1"/>
    </source>
</evidence>
<gene>
    <name evidence="2" type="ORF">VZT92_017899</name>
</gene>
<organism evidence="2 3">
    <name type="scientific">Zoarces viviparus</name>
    <name type="common">Viviparous eelpout</name>
    <name type="synonym">Blennius viviparus</name>
    <dbReference type="NCBI Taxonomy" id="48416"/>
    <lineage>
        <taxon>Eukaryota</taxon>
        <taxon>Metazoa</taxon>
        <taxon>Chordata</taxon>
        <taxon>Craniata</taxon>
        <taxon>Vertebrata</taxon>
        <taxon>Euteleostomi</taxon>
        <taxon>Actinopterygii</taxon>
        <taxon>Neopterygii</taxon>
        <taxon>Teleostei</taxon>
        <taxon>Neoteleostei</taxon>
        <taxon>Acanthomorphata</taxon>
        <taxon>Eupercaria</taxon>
        <taxon>Perciformes</taxon>
        <taxon>Cottioidei</taxon>
        <taxon>Zoarcales</taxon>
        <taxon>Zoarcidae</taxon>
        <taxon>Zoarcinae</taxon>
        <taxon>Zoarces</taxon>
    </lineage>
</organism>
<accession>A0AAW1EPF8</accession>
<keyword evidence="3" id="KW-1185">Reference proteome</keyword>
<evidence type="ECO:0000313" key="3">
    <source>
        <dbReference type="Proteomes" id="UP001488805"/>
    </source>
</evidence>
<comment type="caution">
    <text evidence="2">The sequence shown here is derived from an EMBL/GenBank/DDBJ whole genome shotgun (WGS) entry which is preliminary data.</text>
</comment>
<dbReference type="EMBL" id="JBCEZU010000156">
    <property type="protein sequence ID" value="KAK9524032.1"/>
    <property type="molecule type" value="Genomic_DNA"/>
</dbReference>
<name>A0AAW1EPF8_ZOAVI</name>
<feature type="region of interest" description="Disordered" evidence="1">
    <location>
        <begin position="53"/>
        <end position="76"/>
    </location>
</feature>
<protein>
    <submittedName>
        <fullName evidence="2">Uncharacterized protein</fullName>
    </submittedName>
</protein>
<reference evidence="2 3" key="1">
    <citation type="journal article" date="2024" name="Genome Biol. Evol.">
        <title>Chromosome-level genome assembly of the viviparous eelpout Zoarces viviparus.</title>
        <authorList>
            <person name="Fuhrmann N."/>
            <person name="Brasseur M.V."/>
            <person name="Bakowski C.E."/>
            <person name="Podsiadlowski L."/>
            <person name="Prost S."/>
            <person name="Krehenwinkel H."/>
            <person name="Mayer C."/>
        </authorList>
    </citation>
    <scope>NUCLEOTIDE SEQUENCE [LARGE SCALE GENOMIC DNA]</scope>
    <source>
        <strain evidence="2">NO-MEL_2022_Ind0_liver</strain>
    </source>
</reference>
<dbReference type="Proteomes" id="UP001488805">
    <property type="component" value="Unassembled WGS sequence"/>
</dbReference>
<proteinExistence type="predicted"/>
<sequence length="76" mass="9015">MTIGQKGTSQSVSGIELLKRRRTHIRGLERQGRWRREAERCRLIRCRVMEINRTPPRERMLNPDGHGAGEKRDKRH</sequence>
<dbReference type="AlphaFoldDB" id="A0AAW1EPF8"/>
<evidence type="ECO:0000256" key="1">
    <source>
        <dbReference type="SAM" id="MobiDB-lite"/>
    </source>
</evidence>